<dbReference type="RefSeq" id="WP_112437728.1">
    <property type="nucleotide sequence ID" value="NZ_CBDRHE010000009.1"/>
</dbReference>
<keyword evidence="5 7" id="KW-1133">Transmembrane helix</keyword>
<dbReference type="Pfam" id="PF07681">
    <property type="entry name" value="DoxX"/>
    <property type="match status" value="1"/>
</dbReference>
<keyword evidence="6 7" id="KW-0472">Membrane</keyword>
<accession>A0A2Z4IS05</accession>
<comment type="subcellular location">
    <subcellularLocation>
        <location evidence="1">Cell membrane</location>
        <topology evidence="1">Multi-pass membrane protein</topology>
    </subcellularLocation>
</comment>
<proteinExistence type="inferred from homology"/>
<organism evidence="8 9">
    <name type="scientific">Streptomyces cadmiisoli</name>
    <dbReference type="NCBI Taxonomy" id="2184053"/>
    <lineage>
        <taxon>Bacteria</taxon>
        <taxon>Bacillati</taxon>
        <taxon>Actinomycetota</taxon>
        <taxon>Actinomycetes</taxon>
        <taxon>Kitasatosporales</taxon>
        <taxon>Streptomycetaceae</taxon>
        <taxon>Streptomyces</taxon>
        <taxon>Streptomyces aurantiacus group</taxon>
    </lineage>
</organism>
<dbReference type="PANTHER" id="PTHR33452">
    <property type="entry name" value="OXIDOREDUCTASE CATD-RELATED"/>
    <property type="match status" value="1"/>
</dbReference>
<feature type="transmembrane region" description="Helical" evidence="7">
    <location>
        <begin position="109"/>
        <end position="128"/>
    </location>
</feature>
<comment type="similarity">
    <text evidence="2">Belongs to the DoxX family.</text>
</comment>
<dbReference type="KEGG" id="scad:DN051_01830"/>
<evidence type="ECO:0000256" key="6">
    <source>
        <dbReference type="ARBA" id="ARBA00023136"/>
    </source>
</evidence>
<dbReference type="GO" id="GO:0005886">
    <property type="term" value="C:plasma membrane"/>
    <property type="evidence" value="ECO:0007669"/>
    <property type="project" value="UniProtKB-SubCell"/>
</dbReference>
<keyword evidence="3" id="KW-1003">Cell membrane</keyword>
<protein>
    <submittedName>
        <fullName evidence="8">RpiR family transcriptional regulator</fullName>
    </submittedName>
</protein>
<keyword evidence="9" id="KW-1185">Reference proteome</keyword>
<dbReference type="AlphaFoldDB" id="A0A2Z4IS05"/>
<keyword evidence="4 7" id="KW-0812">Transmembrane</keyword>
<evidence type="ECO:0000256" key="2">
    <source>
        <dbReference type="ARBA" id="ARBA00006679"/>
    </source>
</evidence>
<feature type="transmembrane region" description="Helical" evidence="7">
    <location>
        <begin position="82"/>
        <end position="102"/>
    </location>
</feature>
<sequence>MHEFSVDVALLALRVGAGLVLLAHGCRKLFGWFGGKGIAGSGADFAAIGFRRGRLNALMAGLSEAVGGASLALGFLTPLAAAAVLGTMLVACSVHAPAFFALDGGYELPAVYALVATVVAVAGPGELSVDEALGHPLADAAIRVTAVALAAATGCAIAIQRRIAVRAQA</sequence>
<evidence type="ECO:0000256" key="7">
    <source>
        <dbReference type="SAM" id="Phobius"/>
    </source>
</evidence>
<gene>
    <name evidence="8" type="ORF">DN051_01830</name>
</gene>
<feature type="transmembrane region" description="Helical" evidence="7">
    <location>
        <begin position="6"/>
        <end position="26"/>
    </location>
</feature>
<feature type="transmembrane region" description="Helical" evidence="7">
    <location>
        <begin position="140"/>
        <end position="159"/>
    </location>
</feature>
<evidence type="ECO:0000256" key="4">
    <source>
        <dbReference type="ARBA" id="ARBA00022692"/>
    </source>
</evidence>
<evidence type="ECO:0000256" key="5">
    <source>
        <dbReference type="ARBA" id="ARBA00022989"/>
    </source>
</evidence>
<evidence type="ECO:0000313" key="9">
    <source>
        <dbReference type="Proteomes" id="UP000249616"/>
    </source>
</evidence>
<evidence type="ECO:0000256" key="3">
    <source>
        <dbReference type="ARBA" id="ARBA00022475"/>
    </source>
</evidence>
<dbReference type="EMBL" id="CP030073">
    <property type="protein sequence ID" value="AWW35557.1"/>
    <property type="molecule type" value="Genomic_DNA"/>
</dbReference>
<dbReference type="Proteomes" id="UP000249616">
    <property type="component" value="Chromosome"/>
</dbReference>
<dbReference type="InterPro" id="IPR051907">
    <property type="entry name" value="DoxX-like_oxidoreductase"/>
</dbReference>
<reference evidence="8 9" key="1">
    <citation type="journal article" date="2019" name="Int. J. Syst. Evol. Microbiol.">
        <title>Streptomyces cadmiisoli sp. nov., a novel actinomycete isolated from cadmium-contaminated soil.</title>
        <authorList>
            <person name="Li K."/>
            <person name="Tang X."/>
            <person name="Zhao J."/>
            <person name="Guo Y."/>
            <person name="Tang Y."/>
            <person name="Gao J."/>
        </authorList>
    </citation>
    <scope>NUCLEOTIDE SEQUENCE [LARGE SCALE GENOMIC DNA]</scope>
    <source>
        <strain evidence="8 9">ZFG47</strain>
    </source>
</reference>
<evidence type="ECO:0000313" key="8">
    <source>
        <dbReference type="EMBL" id="AWW35557.1"/>
    </source>
</evidence>
<evidence type="ECO:0000256" key="1">
    <source>
        <dbReference type="ARBA" id="ARBA00004651"/>
    </source>
</evidence>
<feature type="transmembrane region" description="Helical" evidence="7">
    <location>
        <begin position="55"/>
        <end position="76"/>
    </location>
</feature>
<dbReference type="PANTHER" id="PTHR33452:SF1">
    <property type="entry name" value="INNER MEMBRANE PROTEIN YPHA-RELATED"/>
    <property type="match status" value="1"/>
</dbReference>
<dbReference type="InterPro" id="IPR032808">
    <property type="entry name" value="DoxX"/>
</dbReference>
<name>A0A2Z4IS05_9ACTN</name>